<feature type="transmembrane region" description="Helical" evidence="9">
    <location>
        <begin position="32"/>
        <end position="50"/>
    </location>
</feature>
<accession>A0ABS0TE38</accession>
<feature type="transmembrane region" description="Helical" evidence="9">
    <location>
        <begin position="304"/>
        <end position="325"/>
    </location>
</feature>
<feature type="transmembrane region" description="Helical" evidence="9">
    <location>
        <begin position="6"/>
        <end position="25"/>
    </location>
</feature>
<keyword evidence="3" id="KW-0050">Antiport</keyword>
<evidence type="ECO:0000256" key="3">
    <source>
        <dbReference type="ARBA" id="ARBA00022449"/>
    </source>
</evidence>
<feature type="domain" description="Cation/H+ exchanger transmembrane" evidence="10">
    <location>
        <begin position="17"/>
        <end position="394"/>
    </location>
</feature>
<keyword evidence="12" id="KW-1185">Reference proteome</keyword>
<reference evidence="11 12" key="1">
    <citation type="submission" date="2020-04" db="EMBL/GenBank/DDBJ databases">
        <title>Staphylococcus species from domestic dog.</title>
        <authorList>
            <person name="Paterson G.K."/>
        </authorList>
    </citation>
    <scope>NUCLEOTIDE SEQUENCE [LARGE SCALE GENOMIC DNA]</scope>
    <source>
        <strain evidence="11 12">H16/1A</strain>
    </source>
</reference>
<evidence type="ECO:0000256" key="5">
    <source>
        <dbReference type="ARBA" id="ARBA00022692"/>
    </source>
</evidence>
<dbReference type="PANTHER" id="PTHR32507:SF0">
    <property type="entry name" value="NA(+)_H(+) ANTIPORTER 2-RELATED"/>
    <property type="match status" value="1"/>
</dbReference>
<dbReference type="InterPro" id="IPR006153">
    <property type="entry name" value="Cation/H_exchanger_TM"/>
</dbReference>
<dbReference type="EMBL" id="JABANU010000044">
    <property type="protein sequence ID" value="MBI5976024.1"/>
    <property type="molecule type" value="Genomic_DNA"/>
</dbReference>
<keyword evidence="4" id="KW-1003">Cell membrane</keyword>
<keyword evidence="5 9" id="KW-0812">Transmembrane</keyword>
<feature type="transmembrane region" description="Helical" evidence="9">
    <location>
        <begin position="153"/>
        <end position="179"/>
    </location>
</feature>
<feature type="transmembrane region" description="Helical" evidence="9">
    <location>
        <begin position="277"/>
        <end position="298"/>
    </location>
</feature>
<name>A0ABS0TE38_9STAP</name>
<organism evidence="11 12">
    <name type="scientific">Staphylococcus canis</name>
    <dbReference type="NCBI Taxonomy" id="2724942"/>
    <lineage>
        <taxon>Bacteria</taxon>
        <taxon>Bacillati</taxon>
        <taxon>Bacillota</taxon>
        <taxon>Bacilli</taxon>
        <taxon>Bacillales</taxon>
        <taxon>Staphylococcaceae</taxon>
        <taxon>Staphylococcus</taxon>
    </lineage>
</organism>
<evidence type="ECO:0000256" key="4">
    <source>
        <dbReference type="ARBA" id="ARBA00022475"/>
    </source>
</evidence>
<comment type="caution">
    <text evidence="11">The sequence shown here is derived from an EMBL/GenBank/DDBJ whole genome shotgun (WGS) entry which is preliminary data.</text>
</comment>
<evidence type="ECO:0000256" key="8">
    <source>
        <dbReference type="ARBA" id="ARBA00023136"/>
    </source>
</evidence>
<protein>
    <submittedName>
        <fullName evidence="11">Sodium:proton antiporter</fullName>
    </submittedName>
</protein>
<evidence type="ECO:0000256" key="1">
    <source>
        <dbReference type="ARBA" id="ARBA00004651"/>
    </source>
</evidence>
<keyword evidence="8 9" id="KW-0472">Membrane</keyword>
<evidence type="ECO:0000313" key="11">
    <source>
        <dbReference type="EMBL" id="MBI5976024.1"/>
    </source>
</evidence>
<evidence type="ECO:0000256" key="2">
    <source>
        <dbReference type="ARBA" id="ARBA00022448"/>
    </source>
</evidence>
<feature type="transmembrane region" description="Helical" evidence="9">
    <location>
        <begin position="185"/>
        <end position="210"/>
    </location>
</feature>
<dbReference type="Gene3D" id="1.20.1530.20">
    <property type="match status" value="1"/>
</dbReference>
<evidence type="ECO:0000256" key="6">
    <source>
        <dbReference type="ARBA" id="ARBA00022989"/>
    </source>
</evidence>
<evidence type="ECO:0000259" key="10">
    <source>
        <dbReference type="Pfam" id="PF00999"/>
    </source>
</evidence>
<evidence type="ECO:0000313" key="12">
    <source>
        <dbReference type="Proteomes" id="UP000751852"/>
    </source>
</evidence>
<feature type="transmembrane region" description="Helical" evidence="9">
    <location>
        <begin position="95"/>
        <end position="115"/>
    </location>
</feature>
<dbReference type="RefSeq" id="WP_198618787.1">
    <property type="nucleotide sequence ID" value="NZ_JABANU010000044.1"/>
</dbReference>
<evidence type="ECO:0000256" key="9">
    <source>
        <dbReference type="SAM" id="Phobius"/>
    </source>
</evidence>
<sequence>MNIELPFMLSVALFLALGILSQWVANVLKWPAIVVMAIVGLLVGPILGLVNPQAHLGGDIFNAIVSLAVAFILFEGSSNLDFRELRGVSRALIQILTIGAMISWFLGMLALHFILSFPLSVSAVLSGLFLISGPTVIQPLLKQTKVKNNVDTILRWESIILDPIGPMIALGLFFIVFFVKQDVGFQVIIAFILKLIAAAMLGVVVAYLFKWLVEQNHISQKLVAPLQFVFVLLIFSCSDLILKESGLLTVTVFGLCMAIFKRGDFMYSEPEHFIEHASMILVSTVFILITSSLTIDVLKATFNGWLVLFCLVMILFVRPISIWIATIRTEISTQERHFLSAMMPRGIVVLTVAEFFSTLFIEANVPQAEYITSVTFGFVFVTVVFYGFGFKTIAQRFNVSSNEPSGVLLVGESPFSNQLGQKLQKHNIPVMTFLQQQNGQSEAEILGFETFDGNLLARHERIYADLTRYEYSLLLTSSLMINAYAFTELTDEFGLKNVLMVDSANHQKNMKYRVGKQISNHILFREGVSYQNLNDYLKQGEIEEIDASEQETITDEDLLLYYIDEDGEVTFQTVNNALLGAETGIYGILKQFYTRVQPTRVNEAKQL</sequence>
<evidence type="ECO:0000256" key="7">
    <source>
        <dbReference type="ARBA" id="ARBA00023065"/>
    </source>
</evidence>
<feature type="transmembrane region" description="Helical" evidence="9">
    <location>
        <begin position="346"/>
        <end position="364"/>
    </location>
</feature>
<keyword evidence="7" id="KW-0406">Ion transport</keyword>
<gene>
    <name evidence="11" type="ORF">HHH54_10715</name>
</gene>
<dbReference type="Proteomes" id="UP000751852">
    <property type="component" value="Unassembled WGS sequence"/>
</dbReference>
<feature type="transmembrane region" description="Helical" evidence="9">
    <location>
        <begin position="247"/>
        <end position="265"/>
    </location>
</feature>
<proteinExistence type="predicted"/>
<comment type="subcellular location">
    <subcellularLocation>
        <location evidence="1">Cell membrane</location>
        <topology evidence="1">Multi-pass membrane protein</topology>
    </subcellularLocation>
</comment>
<feature type="transmembrane region" description="Helical" evidence="9">
    <location>
        <begin position="222"/>
        <end position="241"/>
    </location>
</feature>
<keyword evidence="2" id="KW-0813">Transport</keyword>
<feature type="transmembrane region" description="Helical" evidence="9">
    <location>
        <begin position="370"/>
        <end position="388"/>
    </location>
</feature>
<feature type="transmembrane region" description="Helical" evidence="9">
    <location>
        <begin position="56"/>
        <end position="74"/>
    </location>
</feature>
<dbReference type="Pfam" id="PF00999">
    <property type="entry name" value="Na_H_Exchanger"/>
    <property type="match status" value="1"/>
</dbReference>
<keyword evidence="6 9" id="KW-1133">Transmembrane helix</keyword>
<feature type="transmembrane region" description="Helical" evidence="9">
    <location>
        <begin position="121"/>
        <end position="141"/>
    </location>
</feature>
<dbReference type="InterPro" id="IPR038770">
    <property type="entry name" value="Na+/solute_symporter_sf"/>
</dbReference>
<dbReference type="PANTHER" id="PTHR32507">
    <property type="entry name" value="NA(+)/H(+) ANTIPORTER 1"/>
    <property type="match status" value="1"/>
</dbReference>